<feature type="domain" description="CUB" evidence="10">
    <location>
        <begin position="10"/>
        <end position="118"/>
    </location>
</feature>
<dbReference type="FunFam" id="2.10.25.10:FF:000472">
    <property type="entry name" value="Uncharacterized protein, isoform A"/>
    <property type="match status" value="1"/>
</dbReference>
<evidence type="ECO:0000256" key="8">
    <source>
        <dbReference type="PROSITE-ProRule" id="PRU00302"/>
    </source>
</evidence>
<dbReference type="Pfam" id="PF12661">
    <property type="entry name" value="hEGF"/>
    <property type="match status" value="2"/>
</dbReference>
<dbReference type="SMART" id="SM00042">
    <property type="entry name" value="CUB"/>
    <property type="match status" value="3"/>
</dbReference>
<dbReference type="SMART" id="SM01411">
    <property type="entry name" value="Ephrin_rec_like"/>
    <property type="match status" value="3"/>
</dbReference>
<dbReference type="SMART" id="SM00032">
    <property type="entry name" value="CCP"/>
    <property type="match status" value="8"/>
</dbReference>
<feature type="domain" description="EGF-like" evidence="11">
    <location>
        <begin position="3189"/>
        <end position="3225"/>
    </location>
</feature>
<comment type="caution">
    <text evidence="7">Lacks conserved residue(s) required for the propagation of feature annotation.</text>
</comment>
<feature type="domain" description="CUB" evidence="10">
    <location>
        <begin position="234"/>
        <end position="340"/>
    </location>
</feature>
<feature type="disulfide bond" evidence="8">
    <location>
        <begin position="701"/>
        <end position="728"/>
    </location>
</feature>
<feature type="domain" description="EGF-like" evidence="11">
    <location>
        <begin position="3075"/>
        <end position="3111"/>
    </location>
</feature>
<feature type="domain" description="Sushi" evidence="13">
    <location>
        <begin position="397"/>
        <end position="453"/>
    </location>
</feature>
<evidence type="ECO:0000313" key="14">
    <source>
        <dbReference type="EMBL" id="VDI56620.1"/>
    </source>
</evidence>
<dbReference type="FunFam" id="2.10.25.10:FF:000031">
    <property type="entry name" value="neurogenic locus notch homolog protein 3"/>
    <property type="match status" value="1"/>
</dbReference>
<feature type="domain" description="EGF-like" evidence="11">
    <location>
        <begin position="3150"/>
        <end position="3187"/>
    </location>
</feature>
<dbReference type="PANTHER" id="PTHR24049">
    <property type="entry name" value="CRUMBS FAMILY MEMBER"/>
    <property type="match status" value="1"/>
</dbReference>
<evidence type="ECO:0000259" key="13">
    <source>
        <dbReference type="PROSITE" id="PS50923"/>
    </source>
</evidence>
<dbReference type="PROSITE" id="PS00010">
    <property type="entry name" value="ASX_HYDROXYL"/>
    <property type="match status" value="8"/>
</dbReference>
<feature type="disulfide bond" evidence="7">
    <location>
        <begin position="2949"/>
        <end position="2958"/>
    </location>
</feature>
<feature type="disulfide bond" evidence="7">
    <location>
        <begin position="2912"/>
        <end position="2921"/>
    </location>
</feature>
<dbReference type="SUPFAM" id="SSF49854">
    <property type="entry name" value="Spermadhesin, CUB domain"/>
    <property type="match status" value="3"/>
</dbReference>
<dbReference type="InterPro" id="IPR000152">
    <property type="entry name" value="EGF-type_Asp/Asn_hydroxyl_site"/>
</dbReference>
<gene>
    <name evidence="14" type="ORF">MGAL_10B076981</name>
</gene>
<dbReference type="Gene3D" id="2.10.25.10">
    <property type="entry name" value="Laminin"/>
    <property type="match status" value="11"/>
</dbReference>
<dbReference type="EMBL" id="UYJE01007636">
    <property type="protein sequence ID" value="VDI56620.1"/>
    <property type="molecule type" value="Genomic_DNA"/>
</dbReference>
<dbReference type="InterPro" id="IPR001881">
    <property type="entry name" value="EGF-like_Ca-bd_dom"/>
</dbReference>
<feature type="domain" description="EGF-like" evidence="11">
    <location>
        <begin position="2961"/>
        <end position="2997"/>
    </location>
</feature>
<dbReference type="SUPFAM" id="SSF57535">
    <property type="entry name" value="Complement control module/SCR domain"/>
    <property type="match status" value="7"/>
</dbReference>
<feature type="domain" description="Sushi" evidence="13">
    <location>
        <begin position="516"/>
        <end position="572"/>
    </location>
</feature>
<dbReference type="InterPro" id="IPR009030">
    <property type="entry name" value="Growth_fac_rcpt_cys_sf"/>
</dbReference>
<feature type="compositionally biased region" description="Polar residues" evidence="9">
    <location>
        <begin position="1269"/>
        <end position="1379"/>
    </location>
</feature>
<sequence length="3342" mass="365793">MDCSAAQGSCGGHLQGILQTFHSPHYPQTYPKYSSCIWRLETPVGTRVHLKFESFAVETLYDKVIIHDGSSEKDPLVGTYSGTDKPSVPYSSSNFYLVIFQSDQDNQMSGFNASFSAVPMDKCGSEMIASSISQWFGSPNFPNSYPNNILCEWIIKTDNSVDLISLQFHSFSLDTSDFIEIRQGELIDSPLYGRFTGEDIPPVFISTSHSFFIRLYTDFTHTGTGFNATYKTGCNNTILQGYARIMSPGYGITKYPNSINCDWTIDDPLQRNLSLVFNNNFDTEKGFDNVTVYTNNHTSYTHAGQGAPPAITTQSEHFHVNFSSDSQVNRNGWAITVSFDCPRLNLSDHLQTNSSITTFGTYVLFYCDNGYQLAGTSVLICDIGGRWSTSPPTCNVINCGSPSIPVNTKLVSVSSTSYLGTAVYKCNSGYKMSTNDTSICQSNRQWSTLYCTEISCPKLDMTEKLMLKFTTSESHYVYGDIVIYDCDSNYRLIGASMVYCTENGTWSKPTPSCKPPVCPPVYIRNGYTNATNIVVGGDILQVTCNNGYSLTGNPMVFCDLNGVYTSLPYCSDINECETGNVCGGHTCQNTPGSYRCVCNRGYQNPPNSYTMCKDTDECSSFPCTGICENLNGKYRCNCNPPQELYTENIIRIVKRKVLRPNSTCIAVCPSFNVSNGGVIVADTVPLSSGNYIAPTTVKIHCPRGTVPDGSVVVECQLDGTWNNTVTKCINHECERLLAPDNGGLFYLNGTRGYNSVVQYLCKEGYELSGVQYRFCQPVNDTKQFEWTGIEPVCKELKCPALPDPANGQAMYGSTTVGSILQYSCNCGYHLIGSKVRKCQPDGLWDGRNAICAPSTVCQSPVSSGSVVMSNVSPFYTVGTEVSFQCKKPGYEIADTTPIKCVLERPTENKRPQYNLMFEMKFLTPGNFNKSCDSHYVNETVELFKDLVEQTCKDPYRPLTTIKTLVTSGDILQIDLTIQLSEPREGSFDLVCNCSTALTEIVSSGLIQNNINNVTFNGSEDTTCPTVRLRAADRDNITSTSNWSCDEGYDLVHHSEICVKDPEPTCVKSTDCPNVYVPPTTTASTTRITPTFSPVTTTQWNFPISPVNQTTNELQRSTAISTARSPLETFTMTQTAEITTVSETDGKRETTKLTSVVQDTTHRTPTVPGVSKVTSTEPSVVDKTEVTTAIIRTTQMTPTVPVVSEIPSTEPSILNKTELTTANIEQHRKQQHPNTEKPIENTGHSLPSTEPSDSVTTQKSATELFELETTKMSITEPSKSVTTQESITEPSKSVTTQKSATEPSESTSTQKSATEPSESRTTQKSATEPSESRTTQKSATEPSESRTTQKSATEPSESRTTQKSATEPSESRTTQKSVTELFTENMTTVVNDTEKFQTLSHTTYNNSEFTTQRYNETAPTNHQPQPTPTIPQRYTTETPDNATINEITARATDDKMTTAYNYITKREDIGTTSAGRKIFTDDAINTTQVPTQTQDNITRREIQTPTQIQDNTTEQVPVTQTELQDNTTVPAPVTQTQLQDNTTSDSQLTTQPSITTENKTENVMTTEKTTQSMTETEITTQAETTTMSQNETELQVSQAVTEMVTNAKTTADQQPTSVKTTADQEPTTVKTTTDQQPITVKTTATQPNTVKTTADPEITTQVLTTPGITIPTTTAPKYVIEMTAVLIPANLSQLCKENINTAISDILSSTAGVSSSLQNTKTCSKYNIKVFIETAINMTISTVKVTKKYSLVGQTQAILTPCGQDIDDKLLLELRESLSNLPSQTICLQSLQETSITASLWKCSDGYVMDNSGELCHIVTLTTDSVTIETTTAVVSATTVPTKEVTPEVTTAVITVPSTTISSTTTTPTTTTTMKPTTQGTTLPPTSAAFYLIQVEAVFTGTNLTWDGCITATRTQIEEKVESISTSIIKGLTKDWKQCTKQSDIVLLSQTGKIAVTPDRLELTAPFAIQSPSVATNIVTDCASNGVQGHINAKFHGLLQEINPGVCYVTLQTFEISFSDWSCNDNYEYDPTSEICRLIQTTKSPTTTPSPSNTLMASDIKYFIPHGTLSLSIQFIHLSIQNEGFCLTEYRNRLVSLMQSQTLLFNNGNMVDVKKYCADIYISLYGTDSMAEDVVLSVSPGMVNGEVAVKFFATSSSFTSNASYNSCISWIASKLMNVSSHALIGQSTLPSSNATLCSNVTLNNISITNVAFDCTTGYQKALYNSYFLCLRDDRTKYIAPLLLSYQWHQLSSKACINSLMTRLSAESIPFVQQYAKQPSCPSDIVLQQNGTVTSSFTSNYSHGNITIAYELSSQTETAGSISTFSTCAVTILPEARTYFEQKSAEIFSSEKVIESCGLKQPVVTMPVVSGHYICPNEKTWDQIKNRCINADGRKKRKKRSALLTEMNREKRSVEVLTTTAAFWNSSVPNCNDIKAPVFQNCPTKDIIVHKEPWGPVFVNISQPTAVDNSGISPKITVTPEDFRQPYLFRENTTVTFTAEDGSGNSEQCEIYVILIDIHPLTIRCPVDVVYVPYATSSDVVNITYNSIGVVASRSATHITYQPPFGTSIKIKEHVEVKATAHGSNGNTVSCNFTYEATRDDQIPLYKITVVYSATNKQDTNPGDCPMKYGTELIHKIQNLSVAECNDSFMLMPSFTVHQDKIVVDISVMFMNFKTLNFDSMKHCGNLNAQKMIDAGNLTLAPSGCEQLKLIFIEEETTQDYLCESNFTVLNRTSKYCTYCHKGTFSNQTSGQCEVCPVKQDTIPTECMPCTEDSSVCLDRCKPGEYSPTGLQPCTKCSVGTYTDTHNSTICQSCPPGNSTLSTGKNSLQGCIDECPIGSYSHTGLIPCQPCPQLFYSDKTRSQSCTECPPGQVTVSTGSSAANQCYDPKVCSNDICNNGTCEPKDSGRHFVCECFQGFIGAVCDVNVQECDSNPCVNGDCVDELNSYTCTCYQGFTGQNCETSINDCSLNTCSNGTCIDGVNSSSCLCYDGFTGDSSCVEKTECDPNTCEHGGLCIDLIDDFICNCSGTGYVGKNCSMLPERCYNGSCLNDGVCHPHVSGYSCSCAQGYTGEYCQINIDECQGHYCRNHAVCVDGVNSYTCLCQPGYNGSHCNYNTMCDTSPCVNGASCQTTLTGFMCNCLLGYSGVLCEVNIDECKQNNCNPDTSQCVDQINSYTCNCLPGWTGEFCDEPTNECLSSPCAHSSQCFDHENQFSCSCVDGYTGHNCSTQVIECDSHPCYNDGQCLDQVNGYRCTCKGSFTGSQCEKHVDLCVGSPCLHNGTCQELVDTFLCKCEVGWTGSRCESLIDNCVSLPCYNNAVCINGINQYTCVCKPGYTGSHCQNGH</sequence>
<feature type="domain" description="EGF-like" evidence="11">
    <location>
        <begin position="3303"/>
        <end position="3339"/>
    </location>
</feature>
<dbReference type="FunFam" id="2.60.120.290:FF:000005">
    <property type="entry name" value="Procollagen C-endopeptidase enhancer 1"/>
    <property type="match status" value="1"/>
</dbReference>
<dbReference type="CDD" id="cd00054">
    <property type="entry name" value="EGF_CA"/>
    <property type="match status" value="12"/>
</dbReference>
<dbReference type="PROSITE" id="PS50026">
    <property type="entry name" value="EGF_3"/>
    <property type="match status" value="13"/>
</dbReference>
<feature type="disulfide bond" evidence="7">
    <location>
        <begin position="2965"/>
        <end position="2975"/>
    </location>
</feature>
<feature type="disulfide bond" evidence="6">
    <location>
        <begin position="234"/>
        <end position="261"/>
    </location>
</feature>
<keyword evidence="5" id="KW-0325">Glycoprotein</keyword>
<feature type="domain" description="EGF-like" evidence="11">
    <location>
        <begin position="3037"/>
        <end position="3073"/>
    </location>
</feature>
<feature type="disulfide bond" evidence="7">
    <location>
        <begin position="3101"/>
        <end position="3110"/>
    </location>
</feature>
<dbReference type="InterPro" id="IPR013032">
    <property type="entry name" value="EGF-like_CS"/>
</dbReference>
<dbReference type="CDD" id="cd00185">
    <property type="entry name" value="TNFRSF"/>
    <property type="match status" value="1"/>
</dbReference>
<dbReference type="FunFam" id="2.10.25.10:FF:000279">
    <property type="entry name" value="Neurogenic locus notch 1"/>
    <property type="match status" value="1"/>
</dbReference>
<dbReference type="InterPro" id="IPR000742">
    <property type="entry name" value="EGF"/>
</dbReference>
<dbReference type="Proteomes" id="UP000596742">
    <property type="component" value="Unassembled WGS sequence"/>
</dbReference>
<feature type="region of interest" description="Disordered" evidence="9">
    <location>
        <begin position="1610"/>
        <end position="1634"/>
    </location>
</feature>
<dbReference type="FunFam" id="2.10.25.10:FF:000122">
    <property type="entry name" value="Protein crumbs homolog 2"/>
    <property type="match status" value="2"/>
</dbReference>
<name>A0A8B6FX33_MYTGA</name>
<feature type="domain" description="EGF-like" evidence="11">
    <location>
        <begin position="2924"/>
        <end position="2959"/>
    </location>
</feature>
<dbReference type="InterPro" id="IPR051022">
    <property type="entry name" value="Notch_Cell-Fate_Det"/>
</dbReference>
<feature type="domain" description="Sushi" evidence="13">
    <location>
        <begin position="731"/>
        <end position="795"/>
    </location>
</feature>
<feature type="domain" description="Sushi" evidence="13">
    <location>
        <begin position="796"/>
        <end position="853"/>
    </location>
</feature>
<dbReference type="FunFam" id="2.10.25.10:FF:000005">
    <property type="entry name" value="Fibrillin 2"/>
    <property type="match status" value="1"/>
</dbReference>
<reference evidence="14" key="1">
    <citation type="submission" date="2018-11" db="EMBL/GenBank/DDBJ databases">
        <authorList>
            <person name="Alioto T."/>
            <person name="Alioto T."/>
        </authorList>
    </citation>
    <scope>NUCLEOTIDE SEQUENCE</scope>
</reference>
<dbReference type="CDD" id="cd00033">
    <property type="entry name" value="CCP"/>
    <property type="match status" value="6"/>
</dbReference>
<dbReference type="InterPro" id="IPR000436">
    <property type="entry name" value="Sushi_SCR_CCP_dom"/>
</dbReference>
<dbReference type="SUPFAM" id="SSF57184">
    <property type="entry name" value="Growth factor receptor domain"/>
    <property type="match status" value="3"/>
</dbReference>
<evidence type="ECO:0000259" key="11">
    <source>
        <dbReference type="PROSITE" id="PS50026"/>
    </source>
</evidence>
<feature type="region of interest" description="Disordered" evidence="9">
    <location>
        <begin position="1415"/>
        <end position="1436"/>
    </location>
</feature>
<dbReference type="PROSITE" id="PS01187">
    <property type="entry name" value="EGF_CA"/>
    <property type="match status" value="4"/>
</dbReference>
<dbReference type="SMART" id="SM00179">
    <property type="entry name" value="EGF_CA"/>
    <property type="match status" value="13"/>
</dbReference>
<feature type="domain" description="Sushi" evidence="13">
    <location>
        <begin position="339"/>
        <end position="396"/>
    </location>
</feature>
<dbReference type="PROSITE" id="PS01186">
    <property type="entry name" value="EGF_2"/>
    <property type="match status" value="10"/>
</dbReference>
<keyword evidence="8" id="KW-0768">Sushi</keyword>
<dbReference type="GO" id="GO:0005509">
    <property type="term" value="F:calcium ion binding"/>
    <property type="evidence" value="ECO:0007669"/>
    <property type="project" value="InterPro"/>
</dbReference>
<dbReference type="PROSITE" id="PS50923">
    <property type="entry name" value="SUSHI"/>
    <property type="match status" value="7"/>
</dbReference>
<dbReference type="InterPro" id="IPR000859">
    <property type="entry name" value="CUB_dom"/>
</dbReference>
<dbReference type="PROSITE" id="PS00022">
    <property type="entry name" value="EGF_1"/>
    <property type="match status" value="10"/>
</dbReference>
<dbReference type="FunFam" id="2.10.25.10:FF:000066">
    <property type="entry name" value="FAT atypical cadherin 4"/>
    <property type="match status" value="1"/>
</dbReference>
<feature type="compositionally biased region" description="Polar residues" evidence="9">
    <location>
        <begin position="1241"/>
        <end position="1260"/>
    </location>
</feature>
<evidence type="ECO:0000256" key="3">
    <source>
        <dbReference type="ARBA" id="ARBA00022737"/>
    </source>
</evidence>
<dbReference type="InterPro" id="IPR018097">
    <property type="entry name" value="EGF_Ca-bd_CS"/>
</dbReference>
<feature type="disulfide bond" evidence="8">
    <location>
        <begin position="367"/>
        <end position="394"/>
    </location>
</feature>
<protein>
    <submittedName>
        <fullName evidence="14">Uncharacterized protein</fullName>
    </submittedName>
</protein>
<keyword evidence="3" id="KW-0677">Repeat</keyword>
<dbReference type="SUPFAM" id="SSF57196">
    <property type="entry name" value="EGF/Laminin"/>
    <property type="match status" value="6"/>
</dbReference>
<dbReference type="Gene3D" id="2.10.70.10">
    <property type="entry name" value="Complement Module, domain 1"/>
    <property type="match status" value="7"/>
</dbReference>
<feature type="disulfide bond" evidence="7">
    <location>
        <begin position="2889"/>
        <end position="2899"/>
    </location>
</feature>
<evidence type="ECO:0000256" key="4">
    <source>
        <dbReference type="ARBA" id="ARBA00023157"/>
    </source>
</evidence>
<dbReference type="PANTHER" id="PTHR24049:SF22">
    <property type="entry name" value="DROSOPHILA CRUMBS HOMOLOG"/>
    <property type="match status" value="1"/>
</dbReference>
<feature type="domain" description="CUB" evidence="10">
    <location>
        <begin position="123"/>
        <end position="233"/>
    </location>
</feature>
<dbReference type="Pfam" id="PF07645">
    <property type="entry name" value="EGF_CA"/>
    <property type="match status" value="1"/>
</dbReference>
<dbReference type="InterPro" id="IPR049883">
    <property type="entry name" value="NOTCH1_EGF-like"/>
</dbReference>
<evidence type="ECO:0000256" key="5">
    <source>
        <dbReference type="ARBA" id="ARBA00023180"/>
    </source>
</evidence>
<evidence type="ECO:0000256" key="2">
    <source>
        <dbReference type="ARBA" id="ARBA00022729"/>
    </source>
</evidence>
<feature type="disulfide bond" evidence="7">
    <location>
        <begin position="3215"/>
        <end position="3224"/>
    </location>
</feature>
<feature type="domain" description="Sushi" evidence="13">
    <location>
        <begin position="454"/>
        <end position="515"/>
    </location>
</feature>
<feature type="domain" description="EGF-like" evidence="11">
    <location>
        <begin position="2885"/>
        <end position="2922"/>
    </location>
</feature>
<dbReference type="InterPro" id="IPR035976">
    <property type="entry name" value="Sushi/SCR/CCP_sf"/>
</dbReference>
<feature type="domain" description="EGF-like" evidence="11">
    <location>
        <begin position="3265"/>
        <end position="3301"/>
    </location>
</feature>
<proteinExistence type="predicted"/>
<dbReference type="InterPro" id="IPR003410">
    <property type="entry name" value="HYR_dom"/>
</dbReference>
<evidence type="ECO:0000313" key="15">
    <source>
        <dbReference type="Proteomes" id="UP000596742"/>
    </source>
</evidence>
<dbReference type="FunFam" id="2.10.25.10:FF:000123">
    <property type="entry name" value="Crumbs homolog 1 (Drosophila)"/>
    <property type="match status" value="1"/>
</dbReference>
<evidence type="ECO:0000256" key="7">
    <source>
        <dbReference type="PROSITE-ProRule" id="PRU00076"/>
    </source>
</evidence>
<feature type="disulfide bond" evidence="8">
    <location>
        <begin position="824"/>
        <end position="851"/>
    </location>
</feature>
<feature type="disulfide bond" evidence="7">
    <location>
        <begin position="3138"/>
        <end position="3147"/>
    </location>
</feature>
<feature type="region of interest" description="Disordered" evidence="9">
    <location>
        <begin position="1224"/>
        <end position="1379"/>
    </location>
</feature>
<keyword evidence="15" id="KW-1185">Reference proteome</keyword>
<feature type="disulfide bond" evidence="7">
    <location>
        <begin position="3329"/>
        <end position="3338"/>
    </location>
</feature>
<feature type="disulfide bond" evidence="7">
    <location>
        <begin position="3177"/>
        <end position="3186"/>
    </location>
</feature>
<evidence type="ECO:0000259" key="10">
    <source>
        <dbReference type="PROSITE" id="PS01180"/>
    </source>
</evidence>
<evidence type="ECO:0000259" key="12">
    <source>
        <dbReference type="PROSITE" id="PS50825"/>
    </source>
</evidence>
<feature type="disulfide bond" evidence="8">
    <location>
        <begin position="486"/>
        <end position="513"/>
    </location>
</feature>
<feature type="domain" description="EGF-like" evidence="11">
    <location>
        <begin position="3227"/>
        <end position="3263"/>
    </location>
</feature>
<feature type="domain" description="HYR" evidence="12">
    <location>
        <begin position="2430"/>
        <end position="2515"/>
    </location>
</feature>
<feature type="disulfide bond" evidence="7">
    <location>
        <begin position="3291"/>
        <end position="3300"/>
    </location>
</feature>
<dbReference type="Gene3D" id="2.10.50.10">
    <property type="entry name" value="Tumor Necrosis Factor Receptor, subunit A, domain 2"/>
    <property type="match status" value="1"/>
</dbReference>
<dbReference type="SMART" id="SM00181">
    <property type="entry name" value="EGF"/>
    <property type="match status" value="15"/>
</dbReference>
<dbReference type="Pfam" id="PF00008">
    <property type="entry name" value="EGF"/>
    <property type="match status" value="2"/>
</dbReference>
<evidence type="ECO:0000256" key="6">
    <source>
        <dbReference type="PROSITE-ProRule" id="PRU00059"/>
    </source>
</evidence>
<dbReference type="CDD" id="cd00041">
    <property type="entry name" value="CUB"/>
    <property type="match status" value="3"/>
</dbReference>
<dbReference type="PROSITE" id="PS01180">
    <property type="entry name" value="CUB"/>
    <property type="match status" value="3"/>
</dbReference>
<feature type="domain" description="Sushi" evidence="13">
    <location>
        <begin position="666"/>
        <end position="730"/>
    </location>
</feature>
<accession>A0A8B6FX33</accession>
<keyword evidence="4 7" id="KW-1015">Disulfide bond</keyword>
<keyword evidence="1 7" id="KW-0245">EGF-like domain</keyword>
<evidence type="ECO:0000256" key="1">
    <source>
        <dbReference type="ARBA" id="ARBA00022536"/>
    </source>
</evidence>
<dbReference type="PROSITE" id="PS50825">
    <property type="entry name" value="HYR"/>
    <property type="match status" value="1"/>
</dbReference>
<feature type="domain" description="EGF-like" evidence="11">
    <location>
        <begin position="572"/>
        <end position="608"/>
    </location>
</feature>
<organism evidence="14 15">
    <name type="scientific">Mytilus galloprovincialis</name>
    <name type="common">Mediterranean mussel</name>
    <dbReference type="NCBI Taxonomy" id="29158"/>
    <lineage>
        <taxon>Eukaryota</taxon>
        <taxon>Metazoa</taxon>
        <taxon>Spiralia</taxon>
        <taxon>Lophotrochozoa</taxon>
        <taxon>Mollusca</taxon>
        <taxon>Bivalvia</taxon>
        <taxon>Autobranchia</taxon>
        <taxon>Pteriomorphia</taxon>
        <taxon>Mytilida</taxon>
        <taxon>Mytiloidea</taxon>
        <taxon>Mytilidae</taxon>
        <taxon>Mytilinae</taxon>
        <taxon>Mytilus</taxon>
    </lineage>
</organism>
<keyword evidence="2" id="KW-0732">Signal</keyword>
<dbReference type="Pfam" id="PF00431">
    <property type="entry name" value="CUB"/>
    <property type="match status" value="3"/>
</dbReference>
<dbReference type="Gene3D" id="2.60.120.290">
    <property type="entry name" value="Spermadhesin, CUB domain"/>
    <property type="match status" value="3"/>
</dbReference>
<feature type="disulfide bond" evidence="7">
    <location>
        <begin position="3253"/>
        <end position="3262"/>
    </location>
</feature>
<feature type="disulfide bond" evidence="7">
    <location>
        <begin position="3063"/>
        <end position="3072"/>
    </location>
</feature>
<feature type="domain" description="EGF-like" evidence="11">
    <location>
        <begin position="3112"/>
        <end position="3148"/>
    </location>
</feature>
<feature type="region of interest" description="Disordered" evidence="9">
    <location>
        <begin position="1860"/>
        <end position="1879"/>
    </location>
</feature>
<feature type="disulfide bond" evidence="7">
    <location>
        <begin position="2928"/>
        <end position="2938"/>
    </location>
</feature>
<dbReference type="Pfam" id="PF00084">
    <property type="entry name" value="Sushi"/>
    <property type="match status" value="6"/>
</dbReference>
<feature type="domain" description="EGF-like" evidence="11">
    <location>
        <begin position="2998"/>
        <end position="3035"/>
    </location>
</feature>
<dbReference type="OrthoDB" id="6160091at2759"/>
<comment type="caution">
    <text evidence="14">The sequence shown here is derived from an EMBL/GenBank/DDBJ whole genome shotgun (WGS) entry which is preliminary data.</text>
</comment>
<evidence type="ECO:0000256" key="9">
    <source>
        <dbReference type="SAM" id="MobiDB-lite"/>
    </source>
</evidence>
<dbReference type="Pfam" id="PF25024">
    <property type="entry name" value="EGF_TEN"/>
    <property type="match status" value="1"/>
</dbReference>
<dbReference type="InterPro" id="IPR035914">
    <property type="entry name" value="Sperma_CUB_dom_sf"/>
</dbReference>